<keyword evidence="8" id="KW-0342">GTP-binding</keyword>
<evidence type="ECO:0000256" key="11">
    <source>
        <dbReference type="SAM" id="Phobius"/>
    </source>
</evidence>
<evidence type="ECO:0000256" key="5">
    <source>
        <dbReference type="ARBA" id="ARBA00022741"/>
    </source>
</evidence>
<keyword evidence="4 11" id="KW-0812">Transmembrane</keyword>
<dbReference type="OrthoDB" id="41266at2759"/>
<dbReference type="Pfam" id="PF09439">
    <property type="entry name" value="SRPRB"/>
    <property type="match status" value="1"/>
</dbReference>
<dbReference type="GO" id="GO:0034067">
    <property type="term" value="P:protein localization to Golgi apparatus"/>
    <property type="evidence" value="ECO:0007669"/>
    <property type="project" value="TreeGrafter"/>
</dbReference>
<organism evidence="12 13">
    <name type="scientific">Brettanomyces naardenensis</name>
    <name type="common">Yeast</name>
    <dbReference type="NCBI Taxonomy" id="13370"/>
    <lineage>
        <taxon>Eukaryota</taxon>
        <taxon>Fungi</taxon>
        <taxon>Dikarya</taxon>
        <taxon>Ascomycota</taxon>
        <taxon>Saccharomycotina</taxon>
        <taxon>Pichiomycetes</taxon>
        <taxon>Pichiales</taxon>
        <taxon>Pichiaceae</taxon>
        <taxon>Brettanomyces</taxon>
    </lineage>
</organism>
<evidence type="ECO:0000313" key="13">
    <source>
        <dbReference type="Proteomes" id="UP000290900"/>
    </source>
</evidence>
<evidence type="ECO:0000313" key="12">
    <source>
        <dbReference type="EMBL" id="VEU23474.1"/>
    </source>
</evidence>
<comment type="similarity">
    <text evidence="2">Belongs to the SRP receptor beta subunit family.</text>
</comment>
<keyword evidence="5" id="KW-0547">Nucleotide-binding</keyword>
<dbReference type="InterPro" id="IPR024156">
    <property type="entry name" value="Small_GTPase_ARF"/>
</dbReference>
<evidence type="ECO:0000256" key="9">
    <source>
        <dbReference type="ARBA" id="ARBA00023136"/>
    </source>
</evidence>
<dbReference type="Gene3D" id="3.40.50.300">
    <property type="entry name" value="P-loop containing nucleotide triphosphate hydrolases"/>
    <property type="match status" value="1"/>
</dbReference>
<dbReference type="FunCoup" id="A0A448YRD8">
    <property type="interactions" value="627"/>
</dbReference>
<dbReference type="InterPro" id="IPR027417">
    <property type="entry name" value="P-loop_NTPase"/>
</dbReference>
<keyword evidence="9 11" id="KW-0472">Membrane</keyword>
<keyword evidence="7 11" id="KW-1133">Transmembrane helix</keyword>
<dbReference type="Proteomes" id="UP000290900">
    <property type="component" value="Unassembled WGS sequence"/>
</dbReference>
<dbReference type="GO" id="GO:0005794">
    <property type="term" value="C:Golgi apparatus"/>
    <property type="evidence" value="ECO:0007669"/>
    <property type="project" value="TreeGrafter"/>
</dbReference>
<evidence type="ECO:0000256" key="10">
    <source>
        <dbReference type="ARBA" id="ARBA00023170"/>
    </source>
</evidence>
<evidence type="ECO:0000256" key="4">
    <source>
        <dbReference type="ARBA" id="ARBA00022692"/>
    </source>
</evidence>
<evidence type="ECO:0000256" key="2">
    <source>
        <dbReference type="ARBA" id="ARBA00005619"/>
    </source>
</evidence>
<dbReference type="GO" id="GO:0005789">
    <property type="term" value="C:endoplasmic reticulum membrane"/>
    <property type="evidence" value="ECO:0007669"/>
    <property type="project" value="UniProtKB-SubCell"/>
</dbReference>
<evidence type="ECO:0000256" key="1">
    <source>
        <dbReference type="ARBA" id="ARBA00004389"/>
    </source>
</evidence>
<comment type="subcellular location">
    <subcellularLocation>
        <location evidence="1">Endoplasmic reticulum membrane</location>
        <topology evidence="1">Single-pass membrane protein</topology>
    </subcellularLocation>
</comment>
<dbReference type="InParanoid" id="A0A448YRD8"/>
<dbReference type="GO" id="GO:0003924">
    <property type="term" value="F:GTPase activity"/>
    <property type="evidence" value="ECO:0007669"/>
    <property type="project" value="TreeGrafter"/>
</dbReference>
<feature type="transmembrane region" description="Helical" evidence="11">
    <location>
        <begin position="17"/>
        <end position="37"/>
    </location>
</feature>
<evidence type="ECO:0000256" key="6">
    <source>
        <dbReference type="ARBA" id="ARBA00022824"/>
    </source>
</evidence>
<keyword evidence="10" id="KW-0675">Receptor</keyword>
<dbReference type="STRING" id="13370.A0A448YRD8"/>
<dbReference type="InterPro" id="IPR019009">
    <property type="entry name" value="SRP_receptor_beta_su"/>
</dbReference>
<evidence type="ECO:0000256" key="3">
    <source>
        <dbReference type="ARBA" id="ARBA00020256"/>
    </source>
</evidence>
<dbReference type="SUPFAM" id="SSF52540">
    <property type="entry name" value="P-loop containing nucleoside triphosphate hydrolases"/>
    <property type="match status" value="1"/>
</dbReference>
<dbReference type="GO" id="GO:0043001">
    <property type="term" value="P:Golgi to plasma membrane protein transport"/>
    <property type="evidence" value="ECO:0007669"/>
    <property type="project" value="TreeGrafter"/>
</dbReference>
<evidence type="ECO:0000256" key="7">
    <source>
        <dbReference type="ARBA" id="ARBA00022989"/>
    </source>
</evidence>
<evidence type="ECO:0000256" key="8">
    <source>
        <dbReference type="ARBA" id="ARBA00023134"/>
    </source>
</evidence>
<gene>
    <name evidence="12" type="ORF">BRENAR_LOCUS4204</name>
</gene>
<proteinExistence type="inferred from homology"/>
<sequence length="269" mass="30548">MSSISDRLAELRKQDGLMFFASVALALFVIILTSFIVQRSFLKSKKRNILILGPKESGKTNLFYYVTTGKLPVLTVTSIEPNTGTLKLRHTPFGENFSDVVIRDFPASSKLKNLYLYPFLKDNLHSCRGIVYVIDSSIFSGEYCNKVANDLLDLLQITESIPNGVDIALFCNKCDYFTSRKPEKVQTMLEEEITKLYRLKLKNLSKVTKPGEEEEAQDEDGLEEVLNSAFNRGEFKFEMLEANIDFLEGNVFKGNTEQLTNWFCEKAAN</sequence>
<dbReference type="GO" id="GO:0005525">
    <property type="term" value="F:GTP binding"/>
    <property type="evidence" value="ECO:0007669"/>
    <property type="project" value="UniProtKB-KW"/>
</dbReference>
<dbReference type="PANTHER" id="PTHR45909:SF1">
    <property type="entry name" value="ADP-RIBOSYLATION FACTOR-RELATED PROTEIN 1"/>
    <property type="match status" value="1"/>
</dbReference>
<keyword evidence="6" id="KW-0256">Endoplasmic reticulum</keyword>
<name>A0A448YRD8_BRENA</name>
<reference evidence="12 13" key="1">
    <citation type="submission" date="2018-12" db="EMBL/GenBank/DDBJ databases">
        <authorList>
            <person name="Tiukova I."/>
            <person name="Dainat J."/>
        </authorList>
    </citation>
    <scope>NUCLEOTIDE SEQUENCE [LARGE SCALE GENOMIC DNA]</scope>
</reference>
<accession>A0A448YRD8</accession>
<dbReference type="AlphaFoldDB" id="A0A448YRD8"/>
<dbReference type="PANTHER" id="PTHR45909">
    <property type="entry name" value="ADP-RIBOSYLATION FACTOR-RELATED PROTEIN 1"/>
    <property type="match status" value="1"/>
</dbReference>
<keyword evidence="13" id="KW-1185">Reference proteome</keyword>
<protein>
    <recommendedName>
        <fullName evidence="3">Signal recognition particle receptor subunit beta</fullName>
    </recommendedName>
</protein>
<dbReference type="EMBL" id="CAACVR010000045">
    <property type="protein sequence ID" value="VEU23474.1"/>
    <property type="molecule type" value="Genomic_DNA"/>
</dbReference>
<dbReference type="GO" id="GO:0006886">
    <property type="term" value="P:intracellular protein transport"/>
    <property type="evidence" value="ECO:0007669"/>
    <property type="project" value="TreeGrafter"/>
</dbReference>